<dbReference type="InterPro" id="IPR050491">
    <property type="entry name" value="AmpC-like"/>
</dbReference>
<dbReference type="Pfam" id="PF24491">
    <property type="entry name" value="DUF7586"/>
    <property type="match status" value="1"/>
</dbReference>
<dbReference type="RefSeq" id="WP_196151930.1">
    <property type="nucleotide sequence ID" value="NZ_JADMLG010000011.1"/>
</dbReference>
<dbReference type="InterPro" id="IPR012338">
    <property type="entry name" value="Beta-lactam/transpept-like"/>
</dbReference>
<comment type="caution">
    <text evidence="3">The sequence shown here is derived from an EMBL/GenBank/DDBJ whole genome shotgun (WGS) entry which is preliminary data.</text>
</comment>
<protein>
    <submittedName>
        <fullName evidence="3">Beta-lactamase family protein</fullName>
    </submittedName>
</protein>
<dbReference type="SUPFAM" id="SSF56601">
    <property type="entry name" value="beta-lactamase/transpeptidase-like"/>
    <property type="match status" value="1"/>
</dbReference>
<organism evidence="3 4">
    <name type="scientific">Nocardia bovistercoris</name>
    <dbReference type="NCBI Taxonomy" id="2785916"/>
    <lineage>
        <taxon>Bacteria</taxon>
        <taxon>Bacillati</taxon>
        <taxon>Actinomycetota</taxon>
        <taxon>Actinomycetes</taxon>
        <taxon>Mycobacteriales</taxon>
        <taxon>Nocardiaceae</taxon>
        <taxon>Nocardia</taxon>
    </lineage>
</organism>
<evidence type="ECO:0000259" key="1">
    <source>
        <dbReference type="Pfam" id="PF00144"/>
    </source>
</evidence>
<dbReference type="Proteomes" id="UP000655751">
    <property type="component" value="Unassembled WGS sequence"/>
</dbReference>
<feature type="domain" description="DUF7586" evidence="2">
    <location>
        <begin position="350"/>
        <end position="431"/>
    </location>
</feature>
<evidence type="ECO:0000313" key="4">
    <source>
        <dbReference type="Proteomes" id="UP000655751"/>
    </source>
</evidence>
<evidence type="ECO:0000259" key="2">
    <source>
        <dbReference type="Pfam" id="PF24491"/>
    </source>
</evidence>
<accession>A0A931N5P8</accession>
<dbReference type="Pfam" id="PF00144">
    <property type="entry name" value="Beta-lactamase"/>
    <property type="match status" value="1"/>
</dbReference>
<dbReference type="AlphaFoldDB" id="A0A931N5P8"/>
<name>A0A931N5P8_9NOCA</name>
<dbReference type="InterPro" id="IPR056008">
    <property type="entry name" value="DUF7586"/>
</dbReference>
<sequence length="438" mass="47194">MDSEFHSRLWARVADLRAEAGIPSLLAAVGKHGVVAAVAAVGQADVENRVPATGESVYRVGAITKSFTAAVTLLLAEGGELGLDEPIDRHLPGTPFGRVSPRMLLSHTAGLPREAPTDMWETMRGPSSAALREAFARVEFVAEPGRRWHYSNLGYAVLGQVIRAVAGRSCESVIDDMLLRPLGLNSTSWSAPDGAVVGYRLDPFVARVHREPVLDQGAIGVAGQMWSTATDLLRWGYALAGREPAVLPVGVVEQMHATHTMVDTSGWTRGWGLGLALRRHDHGIVAGHTGALPGFRSALAVDRDTGMSVAVMANVTGGIETDAVATEILAEVLREQPAQTPVEWFPALCPPHIEPMLGVWWSEAGETILRWEIDGLHARLATDPETSDTRFTEAEPGRFRAVAGRLRGELLLVTHADDGIELHWATYPLTRTPRGAER</sequence>
<feature type="domain" description="Beta-lactamase-related" evidence="1">
    <location>
        <begin position="13"/>
        <end position="332"/>
    </location>
</feature>
<keyword evidence="4" id="KW-1185">Reference proteome</keyword>
<reference evidence="3" key="1">
    <citation type="submission" date="2020-11" db="EMBL/GenBank/DDBJ databases">
        <title>Nocardia NEAU-351.nov., a novel actinomycete isolated from the cow dung.</title>
        <authorList>
            <person name="Zhang X."/>
        </authorList>
    </citation>
    <scope>NUCLEOTIDE SEQUENCE</scope>
    <source>
        <strain evidence="3">NEAU-351</strain>
    </source>
</reference>
<dbReference type="PANTHER" id="PTHR46825">
    <property type="entry name" value="D-ALANYL-D-ALANINE-CARBOXYPEPTIDASE/ENDOPEPTIDASE AMPH"/>
    <property type="match status" value="1"/>
</dbReference>
<dbReference type="Gene3D" id="3.40.710.10">
    <property type="entry name" value="DD-peptidase/beta-lactamase superfamily"/>
    <property type="match status" value="1"/>
</dbReference>
<evidence type="ECO:0000313" key="3">
    <source>
        <dbReference type="EMBL" id="MBH0779631.1"/>
    </source>
</evidence>
<dbReference type="InterPro" id="IPR001466">
    <property type="entry name" value="Beta-lactam-related"/>
</dbReference>
<proteinExistence type="predicted"/>
<dbReference type="PANTHER" id="PTHR46825:SF7">
    <property type="entry name" value="D-ALANYL-D-ALANINE CARBOXYPEPTIDASE"/>
    <property type="match status" value="1"/>
</dbReference>
<gene>
    <name evidence="3" type="ORF">IT779_25500</name>
</gene>
<dbReference type="EMBL" id="JADMLG010000011">
    <property type="protein sequence ID" value="MBH0779631.1"/>
    <property type="molecule type" value="Genomic_DNA"/>
</dbReference>